<dbReference type="Proteomes" id="UP001589755">
    <property type="component" value="Unassembled WGS sequence"/>
</dbReference>
<dbReference type="Gene3D" id="3.40.50.2300">
    <property type="match status" value="2"/>
</dbReference>
<gene>
    <name evidence="5" type="ORF">ACFFJ2_09445</name>
</gene>
<dbReference type="EMBL" id="JBHLXD010000013">
    <property type="protein sequence ID" value="MFC0208621.1"/>
    <property type="molecule type" value="Genomic_DNA"/>
</dbReference>
<keyword evidence="6" id="KW-1185">Reference proteome</keyword>
<evidence type="ECO:0000313" key="6">
    <source>
        <dbReference type="Proteomes" id="UP001589755"/>
    </source>
</evidence>
<dbReference type="PANTHER" id="PTHR30146:SF152">
    <property type="entry name" value="TRANSCRIPTIONAL REGULATORY PROTEIN"/>
    <property type="match status" value="1"/>
</dbReference>
<sequence>MGKRPTIADVARTAGVSVATVDRVLNGRHRVREETARRVYEAASEIGYHAAALIHRRLTQDLPQMDFGFLLQKESQPFYKAFGRALQEAADAMPGMRVRAHIEYVKHQTPAEVVERLAALGQRTQAIAATSLDHHSVTQAVEALKGEGKPVFSLLSDFAQGVRESYVGLNNLKVGRTAAWFISRTAPRVGKVAIFVGSHRWHGHELRETGFRSYFREYAPGFEILETLVNLETRQVTHEATLNLLDRHPDIAGFYVAGGGMEGAISALREETRDPLPAVVVNELTPDSSTALQEHLIVAAIATPLGALCRSLMEHMASAVRNGPSETPGQLFLPPVLYVPESL</sequence>
<dbReference type="PANTHER" id="PTHR30146">
    <property type="entry name" value="LACI-RELATED TRANSCRIPTIONAL REPRESSOR"/>
    <property type="match status" value="1"/>
</dbReference>
<dbReference type="InterPro" id="IPR025997">
    <property type="entry name" value="SBP_2_dom"/>
</dbReference>
<evidence type="ECO:0000313" key="5">
    <source>
        <dbReference type="EMBL" id="MFC0208621.1"/>
    </source>
</evidence>
<evidence type="ECO:0000256" key="3">
    <source>
        <dbReference type="ARBA" id="ARBA00023163"/>
    </source>
</evidence>
<dbReference type="InterPro" id="IPR000843">
    <property type="entry name" value="HTH_LacI"/>
</dbReference>
<dbReference type="InterPro" id="IPR028082">
    <property type="entry name" value="Peripla_BP_I"/>
</dbReference>
<dbReference type="InterPro" id="IPR010982">
    <property type="entry name" value="Lambda_DNA-bd_dom_sf"/>
</dbReference>
<dbReference type="CDD" id="cd06307">
    <property type="entry name" value="PBP1_sugar_binding"/>
    <property type="match status" value="1"/>
</dbReference>
<dbReference type="Pfam" id="PF00356">
    <property type="entry name" value="LacI"/>
    <property type="match status" value="1"/>
</dbReference>
<dbReference type="Gene3D" id="1.10.260.40">
    <property type="entry name" value="lambda repressor-like DNA-binding domains"/>
    <property type="match status" value="1"/>
</dbReference>
<reference evidence="5 6" key="1">
    <citation type="submission" date="2024-09" db="EMBL/GenBank/DDBJ databases">
        <authorList>
            <person name="Sun Q."/>
            <person name="Mori K."/>
        </authorList>
    </citation>
    <scope>NUCLEOTIDE SEQUENCE [LARGE SCALE GENOMIC DNA]</scope>
    <source>
        <strain evidence="5 6">CCM 8543</strain>
    </source>
</reference>
<feature type="domain" description="HTH lacI-type" evidence="4">
    <location>
        <begin position="5"/>
        <end position="60"/>
    </location>
</feature>
<keyword evidence="1" id="KW-0805">Transcription regulation</keyword>
<accession>A0ABV6D7N5</accession>
<dbReference type="RefSeq" id="WP_261521989.1">
    <property type="nucleotide sequence ID" value="NZ_JAODNW010000021.1"/>
</dbReference>
<dbReference type="SMART" id="SM00354">
    <property type="entry name" value="HTH_LACI"/>
    <property type="match status" value="1"/>
</dbReference>
<keyword evidence="2 5" id="KW-0238">DNA-binding</keyword>
<dbReference type="CDD" id="cd01392">
    <property type="entry name" value="HTH_LacI"/>
    <property type="match status" value="1"/>
</dbReference>
<dbReference type="SUPFAM" id="SSF47413">
    <property type="entry name" value="lambda repressor-like DNA-binding domains"/>
    <property type="match status" value="1"/>
</dbReference>
<keyword evidence="3" id="KW-0804">Transcription</keyword>
<dbReference type="PROSITE" id="PS50932">
    <property type="entry name" value="HTH_LACI_2"/>
    <property type="match status" value="1"/>
</dbReference>
<organism evidence="5 6">
    <name type="scientific">Chelativorans intermedius</name>
    <dbReference type="NCBI Taxonomy" id="515947"/>
    <lineage>
        <taxon>Bacteria</taxon>
        <taxon>Pseudomonadati</taxon>
        <taxon>Pseudomonadota</taxon>
        <taxon>Alphaproteobacteria</taxon>
        <taxon>Hyphomicrobiales</taxon>
        <taxon>Phyllobacteriaceae</taxon>
        <taxon>Chelativorans</taxon>
    </lineage>
</organism>
<evidence type="ECO:0000256" key="1">
    <source>
        <dbReference type="ARBA" id="ARBA00023015"/>
    </source>
</evidence>
<dbReference type="GO" id="GO:0003677">
    <property type="term" value="F:DNA binding"/>
    <property type="evidence" value="ECO:0007669"/>
    <property type="project" value="UniProtKB-KW"/>
</dbReference>
<dbReference type="SUPFAM" id="SSF53822">
    <property type="entry name" value="Periplasmic binding protein-like I"/>
    <property type="match status" value="1"/>
</dbReference>
<dbReference type="Pfam" id="PF13407">
    <property type="entry name" value="Peripla_BP_4"/>
    <property type="match status" value="1"/>
</dbReference>
<dbReference type="PRINTS" id="PR00036">
    <property type="entry name" value="HTHLACI"/>
</dbReference>
<proteinExistence type="predicted"/>
<protein>
    <submittedName>
        <fullName evidence="5">LacI family DNA-binding transcriptional regulator</fullName>
    </submittedName>
</protein>
<name>A0ABV6D7N5_9HYPH</name>
<evidence type="ECO:0000259" key="4">
    <source>
        <dbReference type="PROSITE" id="PS50932"/>
    </source>
</evidence>
<dbReference type="PROSITE" id="PS00356">
    <property type="entry name" value="HTH_LACI_1"/>
    <property type="match status" value="1"/>
</dbReference>
<evidence type="ECO:0000256" key="2">
    <source>
        <dbReference type="ARBA" id="ARBA00023125"/>
    </source>
</evidence>
<comment type="caution">
    <text evidence="5">The sequence shown here is derived from an EMBL/GenBank/DDBJ whole genome shotgun (WGS) entry which is preliminary data.</text>
</comment>